<evidence type="ECO:0008006" key="4">
    <source>
        <dbReference type="Google" id="ProtNLM"/>
    </source>
</evidence>
<dbReference type="OMA" id="IVSVMKM"/>
<protein>
    <recommendedName>
        <fullName evidence="4">Geranylgeranyl pyrophosphate synthetase</fullName>
    </recommendedName>
</protein>
<organism evidence="2 3">
    <name type="scientific">Aspergillus brasiliensis (strain CBS 101740 / IMI 381727 / IBT 21946)</name>
    <dbReference type="NCBI Taxonomy" id="767769"/>
    <lineage>
        <taxon>Eukaryota</taxon>
        <taxon>Fungi</taxon>
        <taxon>Dikarya</taxon>
        <taxon>Ascomycota</taxon>
        <taxon>Pezizomycotina</taxon>
        <taxon>Eurotiomycetes</taxon>
        <taxon>Eurotiomycetidae</taxon>
        <taxon>Eurotiales</taxon>
        <taxon>Aspergillaceae</taxon>
        <taxon>Aspergillus</taxon>
        <taxon>Aspergillus subgen. Circumdati</taxon>
    </lineage>
</organism>
<reference evidence="3" key="1">
    <citation type="journal article" date="2017" name="Genome Biol.">
        <title>Comparative genomics reveals high biological diversity and specific adaptations in the industrially and medically important fungal genus Aspergillus.</title>
        <authorList>
            <person name="de Vries R.P."/>
            <person name="Riley R."/>
            <person name="Wiebenga A."/>
            <person name="Aguilar-Osorio G."/>
            <person name="Amillis S."/>
            <person name="Uchima C.A."/>
            <person name="Anderluh G."/>
            <person name="Asadollahi M."/>
            <person name="Askin M."/>
            <person name="Barry K."/>
            <person name="Battaglia E."/>
            <person name="Bayram O."/>
            <person name="Benocci T."/>
            <person name="Braus-Stromeyer S.A."/>
            <person name="Caldana C."/>
            <person name="Canovas D."/>
            <person name="Cerqueira G.C."/>
            <person name="Chen F."/>
            <person name="Chen W."/>
            <person name="Choi C."/>
            <person name="Clum A."/>
            <person name="Dos Santos R.A."/>
            <person name="Damasio A.R."/>
            <person name="Diallinas G."/>
            <person name="Emri T."/>
            <person name="Fekete E."/>
            <person name="Flipphi M."/>
            <person name="Freyberg S."/>
            <person name="Gallo A."/>
            <person name="Gournas C."/>
            <person name="Habgood R."/>
            <person name="Hainaut M."/>
            <person name="Harispe M.L."/>
            <person name="Henrissat B."/>
            <person name="Hilden K.S."/>
            <person name="Hope R."/>
            <person name="Hossain A."/>
            <person name="Karabika E."/>
            <person name="Karaffa L."/>
            <person name="Karanyi Z."/>
            <person name="Krasevec N."/>
            <person name="Kuo A."/>
            <person name="Kusch H."/>
            <person name="LaButti K."/>
            <person name="Lagendijk E.L."/>
            <person name="Lapidus A."/>
            <person name="Levasseur A."/>
            <person name="Lindquist E."/>
            <person name="Lipzen A."/>
            <person name="Logrieco A.F."/>
            <person name="MacCabe A."/>
            <person name="Maekelae M.R."/>
            <person name="Malavazi I."/>
            <person name="Melin P."/>
            <person name="Meyer V."/>
            <person name="Mielnichuk N."/>
            <person name="Miskei M."/>
            <person name="Molnar A.P."/>
            <person name="Mule G."/>
            <person name="Ngan C.Y."/>
            <person name="Orejas M."/>
            <person name="Orosz E."/>
            <person name="Ouedraogo J.P."/>
            <person name="Overkamp K.M."/>
            <person name="Park H.-S."/>
            <person name="Perrone G."/>
            <person name="Piumi F."/>
            <person name="Punt P.J."/>
            <person name="Ram A.F."/>
            <person name="Ramon A."/>
            <person name="Rauscher S."/>
            <person name="Record E."/>
            <person name="Riano-Pachon D.M."/>
            <person name="Robert V."/>
            <person name="Roehrig J."/>
            <person name="Ruller R."/>
            <person name="Salamov A."/>
            <person name="Salih N.S."/>
            <person name="Samson R.A."/>
            <person name="Sandor E."/>
            <person name="Sanguinetti M."/>
            <person name="Schuetze T."/>
            <person name="Sepcic K."/>
            <person name="Shelest E."/>
            <person name="Sherlock G."/>
            <person name="Sophianopoulou V."/>
            <person name="Squina F.M."/>
            <person name="Sun H."/>
            <person name="Susca A."/>
            <person name="Todd R.B."/>
            <person name="Tsang A."/>
            <person name="Unkles S.E."/>
            <person name="van de Wiele N."/>
            <person name="van Rossen-Uffink D."/>
            <person name="Oliveira J.V."/>
            <person name="Vesth T.C."/>
            <person name="Visser J."/>
            <person name="Yu J.-H."/>
            <person name="Zhou M."/>
            <person name="Andersen M.R."/>
            <person name="Archer D.B."/>
            <person name="Baker S.E."/>
            <person name="Benoit I."/>
            <person name="Brakhage A.A."/>
            <person name="Braus G.H."/>
            <person name="Fischer R."/>
            <person name="Frisvad J.C."/>
            <person name="Goldman G.H."/>
            <person name="Houbraken J."/>
            <person name="Oakley B."/>
            <person name="Pocsi I."/>
            <person name="Scazzocchio C."/>
            <person name="Seiboth B."/>
            <person name="vanKuyk P.A."/>
            <person name="Wortman J."/>
            <person name="Dyer P.S."/>
            <person name="Grigoriev I.V."/>
        </authorList>
    </citation>
    <scope>NUCLEOTIDE SEQUENCE [LARGE SCALE GENOMIC DNA]</scope>
    <source>
        <strain evidence="3">CBS 101740 / IMI 381727 / IBT 21946</strain>
    </source>
</reference>
<evidence type="ECO:0000313" key="2">
    <source>
        <dbReference type="EMBL" id="OJJ65740.1"/>
    </source>
</evidence>
<dbReference type="OrthoDB" id="5393654at2759"/>
<dbReference type="GeneID" id="93571588"/>
<keyword evidence="3" id="KW-1185">Reference proteome</keyword>
<dbReference type="PANTHER" id="PTHR35179">
    <property type="entry name" value="PROTEIN CBG02620"/>
    <property type="match status" value="1"/>
</dbReference>
<proteinExistence type="predicted"/>
<feature type="region of interest" description="Disordered" evidence="1">
    <location>
        <begin position="1"/>
        <end position="38"/>
    </location>
</feature>
<evidence type="ECO:0000256" key="1">
    <source>
        <dbReference type="SAM" id="MobiDB-lite"/>
    </source>
</evidence>
<accession>A0A1L9U231</accession>
<gene>
    <name evidence="2" type="ORF">ASPBRDRAFT_139500</name>
</gene>
<dbReference type="AlphaFoldDB" id="A0A1L9U231"/>
<dbReference type="EMBL" id="KV878709">
    <property type="protein sequence ID" value="OJJ65740.1"/>
    <property type="molecule type" value="Genomic_DNA"/>
</dbReference>
<name>A0A1L9U231_ASPBC</name>
<sequence>MSPVTSHGRNRGCADGYGRNSTPWSRKQRVQQAPPPPRGEVLATIYLSDLQAEKQNITSQITDSQFLASYNWLSGGGPHILIPGEPPKWAPLSNPTQLSEDSGLYFRDQNAARYPSYPMEPMVQAILASKPGFLLQDIDIVACGSTLGNLLRFVRGEGKPFRTLIEVIGRTVFFMRRENAHDEVIPNVYGYGHTFPEAYTTWGANVKGSESHQRVMKYDFAGMSCLVRFEADGYLPSVTQNHHSSRSSEGDPAEAAEDLLSSFENVAISNLPASGLKNPETLKISAGGECISQSAIFDLKTRSFRKKDEDTLGQELPRLWIAQVPYFILAHHKAGLFGDIQVIDARERVRHWEEDQKATLARFADLLKKIVSFARSLDCGRFEITREDGATVLELRTQCAGAGRALPLHVANKWDEEVAGFDGSCSVDGF</sequence>
<dbReference type="Proteomes" id="UP000184499">
    <property type="component" value="Unassembled WGS sequence"/>
</dbReference>
<dbReference type="VEuPathDB" id="FungiDB:ASPBRDRAFT_139500"/>
<evidence type="ECO:0000313" key="3">
    <source>
        <dbReference type="Proteomes" id="UP000184499"/>
    </source>
</evidence>
<dbReference type="PANTHER" id="PTHR35179:SF2">
    <property type="entry name" value="START DOMAIN-CONTAINING PROTEIN"/>
    <property type="match status" value="1"/>
</dbReference>
<dbReference type="STRING" id="767769.A0A1L9U231"/>
<dbReference type="RefSeq" id="XP_067472991.1">
    <property type="nucleotide sequence ID" value="XM_067619100.1"/>
</dbReference>